<proteinExistence type="predicted"/>
<accession>A0A917A9B5</accession>
<protein>
    <recommendedName>
        <fullName evidence="5">VPLPA-CTERM protein sorting domain-containing protein</fullName>
    </recommendedName>
</protein>
<dbReference type="EMBL" id="BMFJ01000001">
    <property type="protein sequence ID" value="GGE36403.1"/>
    <property type="molecule type" value="Genomic_DNA"/>
</dbReference>
<organism evidence="3 4">
    <name type="scientific">Primorskyibacter flagellatus</name>
    <dbReference type="NCBI Taxonomy" id="1387277"/>
    <lineage>
        <taxon>Bacteria</taxon>
        <taxon>Pseudomonadati</taxon>
        <taxon>Pseudomonadota</taxon>
        <taxon>Alphaproteobacteria</taxon>
        <taxon>Rhodobacterales</taxon>
        <taxon>Roseobacteraceae</taxon>
        <taxon>Primorskyibacter</taxon>
    </lineage>
</organism>
<sequence>MTSRICIASFAALTALTTPAIAATTFEYVADGTGGKFTTLPSVDPTLFGFAADASTVDFEGFGSGGAISTQYLPDFTVSGAVFSSSVYGGAASGSVAAYSSGGTQTYSFTSGLSRVGIINTSPDKDRLTIYDKNGIEIATFRDQESVPSPNYNIDRFLGFQTEAGEEIWSLSITNLSGNLEMDDLVYSFATPAVPLPAGGLLLLSGLAGLALRRR</sequence>
<evidence type="ECO:0000256" key="1">
    <source>
        <dbReference type="SAM" id="Phobius"/>
    </source>
</evidence>
<keyword evidence="4" id="KW-1185">Reference proteome</keyword>
<reference evidence="4" key="1">
    <citation type="journal article" date="2019" name="Int. J. Syst. Evol. Microbiol.">
        <title>The Global Catalogue of Microorganisms (GCM) 10K type strain sequencing project: providing services to taxonomists for standard genome sequencing and annotation.</title>
        <authorList>
            <consortium name="The Broad Institute Genomics Platform"/>
            <consortium name="The Broad Institute Genome Sequencing Center for Infectious Disease"/>
            <person name="Wu L."/>
            <person name="Ma J."/>
        </authorList>
    </citation>
    <scope>NUCLEOTIDE SEQUENCE [LARGE SCALE GENOMIC DNA]</scope>
    <source>
        <strain evidence="4">CGMCC 1.12664</strain>
    </source>
</reference>
<dbReference type="RefSeq" id="WP_188478023.1">
    <property type="nucleotide sequence ID" value="NZ_BMFJ01000001.1"/>
</dbReference>
<dbReference type="Proteomes" id="UP000612855">
    <property type="component" value="Unassembled WGS sequence"/>
</dbReference>
<keyword evidence="1" id="KW-0472">Membrane</keyword>
<evidence type="ECO:0008006" key="5">
    <source>
        <dbReference type="Google" id="ProtNLM"/>
    </source>
</evidence>
<evidence type="ECO:0000256" key="2">
    <source>
        <dbReference type="SAM" id="SignalP"/>
    </source>
</evidence>
<feature type="chain" id="PRO_5037679721" description="VPLPA-CTERM protein sorting domain-containing protein" evidence="2">
    <location>
        <begin position="23"/>
        <end position="215"/>
    </location>
</feature>
<comment type="caution">
    <text evidence="3">The sequence shown here is derived from an EMBL/GenBank/DDBJ whole genome shotgun (WGS) entry which is preliminary data.</text>
</comment>
<keyword evidence="1" id="KW-0812">Transmembrane</keyword>
<feature type="signal peptide" evidence="2">
    <location>
        <begin position="1"/>
        <end position="22"/>
    </location>
</feature>
<evidence type="ECO:0000313" key="3">
    <source>
        <dbReference type="EMBL" id="GGE36403.1"/>
    </source>
</evidence>
<dbReference type="AlphaFoldDB" id="A0A917A9B5"/>
<gene>
    <name evidence="3" type="ORF">GCM10011360_25210</name>
</gene>
<evidence type="ECO:0000313" key="4">
    <source>
        <dbReference type="Proteomes" id="UP000612855"/>
    </source>
</evidence>
<keyword evidence="1" id="KW-1133">Transmembrane helix</keyword>
<name>A0A917A9B5_9RHOB</name>
<keyword evidence="2" id="KW-0732">Signal</keyword>
<feature type="transmembrane region" description="Helical" evidence="1">
    <location>
        <begin position="185"/>
        <end position="212"/>
    </location>
</feature>